<gene>
    <name evidence="2" type="ORF">Nepgr_030284</name>
</gene>
<organism evidence="2 3">
    <name type="scientific">Nepenthes gracilis</name>
    <name type="common">Slender pitcher plant</name>
    <dbReference type="NCBI Taxonomy" id="150966"/>
    <lineage>
        <taxon>Eukaryota</taxon>
        <taxon>Viridiplantae</taxon>
        <taxon>Streptophyta</taxon>
        <taxon>Embryophyta</taxon>
        <taxon>Tracheophyta</taxon>
        <taxon>Spermatophyta</taxon>
        <taxon>Magnoliopsida</taxon>
        <taxon>eudicotyledons</taxon>
        <taxon>Gunneridae</taxon>
        <taxon>Pentapetalae</taxon>
        <taxon>Caryophyllales</taxon>
        <taxon>Nepenthaceae</taxon>
        <taxon>Nepenthes</taxon>
    </lineage>
</organism>
<dbReference type="AlphaFoldDB" id="A0AAD3Y6E7"/>
<protein>
    <recommendedName>
        <fullName evidence="1">F-box domain-containing protein</fullName>
    </recommendedName>
</protein>
<dbReference type="Proteomes" id="UP001279734">
    <property type="component" value="Unassembled WGS sequence"/>
</dbReference>
<dbReference type="EMBL" id="BSYO01000034">
    <property type="protein sequence ID" value="GMH28441.1"/>
    <property type="molecule type" value="Genomic_DNA"/>
</dbReference>
<dbReference type="PANTHER" id="PTHR16008:SF4">
    <property type="entry name" value="F-BOX ONLY PROTEIN 4"/>
    <property type="match status" value="1"/>
</dbReference>
<sequence>MNFCVQEIMNQSSQSKKMEHSERSNSDLPYDTALIIASFLPVRDVCALGCCSKFWRKVCGSDSIWVSLSRQRWPSLCLSDQYLISDDTKSHDSDPLFKDWRGFYIKRHSEMAGSVTTVLNILGECSSFALLELGHYHTAVKKLCEMEFSFKDVELILFKTTLNILLNFVGLQYCIKCLGVPAEDIIEALESCKISERQVYIKWWKLTRVPDQCTLRGESRSSCISLAALAASEDKEVLEVLHRDSVYDFVIKVKISACNPDEAEDP</sequence>
<dbReference type="Pfam" id="PF12937">
    <property type="entry name" value="F-box-like"/>
    <property type="match status" value="1"/>
</dbReference>
<name>A0AAD3Y6E7_NEPGR</name>
<dbReference type="GO" id="GO:0000209">
    <property type="term" value="P:protein polyubiquitination"/>
    <property type="evidence" value="ECO:0007669"/>
    <property type="project" value="TreeGrafter"/>
</dbReference>
<comment type="caution">
    <text evidence="2">The sequence shown here is derived from an EMBL/GenBank/DDBJ whole genome shotgun (WGS) entry which is preliminary data.</text>
</comment>
<dbReference type="InterPro" id="IPR001810">
    <property type="entry name" value="F-box_dom"/>
</dbReference>
<dbReference type="CDD" id="cd09917">
    <property type="entry name" value="F-box_SF"/>
    <property type="match status" value="1"/>
</dbReference>
<dbReference type="PANTHER" id="PTHR16008">
    <property type="entry name" value="F-BOX ONLY PROTEIN 4"/>
    <property type="match status" value="1"/>
</dbReference>
<dbReference type="GO" id="GO:0031146">
    <property type="term" value="P:SCF-dependent proteasomal ubiquitin-dependent protein catabolic process"/>
    <property type="evidence" value="ECO:0007669"/>
    <property type="project" value="InterPro"/>
</dbReference>
<evidence type="ECO:0000313" key="2">
    <source>
        <dbReference type="EMBL" id="GMH28441.1"/>
    </source>
</evidence>
<evidence type="ECO:0000259" key="1">
    <source>
        <dbReference type="SMART" id="SM00256"/>
    </source>
</evidence>
<evidence type="ECO:0000313" key="3">
    <source>
        <dbReference type="Proteomes" id="UP001279734"/>
    </source>
</evidence>
<dbReference type="SMART" id="SM00256">
    <property type="entry name" value="FBOX"/>
    <property type="match status" value="1"/>
</dbReference>
<reference evidence="2" key="1">
    <citation type="submission" date="2023-05" db="EMBL/GenBank/DDBJ databases">
        <title>Nepenthes gracilis genome sequencing.</title>
        <authorList>
            <person name="Fukushima K."/>
        </authorList>
    </citation>
    <scope>NUCLEOTIDE SEQUENCE</scope>
    <source>
        <strain evidence="2">SING2019-196</strain>
    </source>
</reference>
<feature type="domain" description="F-box" evidence="1">
    <location>
        <begin position="28"/>
        <end position="68"/>
    </location>
</feature>
<dbReference type="Gene3D" id="1.20.1280.50">
    <property type="match status" value="1"/>
</dbReference>
<dbReference type="InterPro" id="IPR036047">
    <property type="entry name" value="F-box-like_dom_sf"/>
</dbReference>
<dbReference type="InterPro" id="IPR039588">
    <property type="entry name" value="FBXO4"/>
</dbReference>
<keyword evidence="3" id="KW-1185">Reference proteome</keyword>
<dbReference type="SUPFAM" id="SSF81383">
    <property type="entry name" value="F-box domain"/>
    <property type="match status" value="1"/>
</dbReference>
<dbReference type="GO" id="GO:0019005">
    <property type="term" value="C:SCF ubiquitin ligase complex"/>
    <property type="evidence" value="ECO:0007669"/>
    <property type="project" value="TreeGrafter"/>
</dbReference>
<proteinExistence type="predicted"/>
<accession>A0AAD3Y6E7</accession>